<feature type="compositionally biased region" description="Low complexity" evidence="2">
    <location>
        <begin position="464"/>
        <end position="477"/>
    </location>
</feature>
<sequence length="583" mass="65111">MTSSDLTTVSSLKGKAIASPFPDTYPAPIPTISEYIEARLDTNERQIYEKIVVARENTPDDTDHAVTLENIYEDLGYSNKANAKTGLQRAHLVQGVDYIIGTTNCNFTIQANENLPRGRPSETILLTWKAATKFALQAPTKGGNAVRELFTKLFDLVQTYATLQANYALQFSSRRAKLEGAHNAIMCLYQNGKDVKGVYCGSIGVRKIETGEVEEVYKFGSTGDLHDRVLAHRSKFGEFYLMCFLETPLHIDVEKHFKALLLIRKCRTIVKDNTGGNQTEILALRCDLTMNGIAKLYKEINYELALLATSGVSAAVCDTPEVKTECERTKQKEFDIKIEQEKTKQEQEKTKQEEERTKQLQLQISLSEIRGSSGKAHQRAHKATDVALNGDESDWKCAENGEGNDDVKDDESDWNGAENDDWKDEESGDWNEDEGDDTIKLEVGGDAPENGQGPSGEKLIQSGPASATPIATTTAPPAQGPMLSALPQRVFGENEAWNLFWSECMQGAGTHVHFVTLTATFNVWAEDKGLPIRVMPWGIRHQLERLSVRIGRVKERTNQNPQYGVYRHYLTPYGERLLQRARP</sequence>
<feature type="region of interest" description="Disordered" evidence="2">
    <location>
        <begin position="368"/>
        <end position="481"/>
    </location>
</feature>
<evidence type="ECO:0000313" key="4">
    <source>
        <dbReference type="Proteomes" id="UP000070544"/>
    </source>
</evidence>
<feature type="compositionally biased region" description="Acidic residues" evidence="2">
    <location>
        <begin position="402"/>
        <end position="436"/>
    </location>
</feature>
<evidence type="ECO:0000256" key="2">
    <source>
        <dbReference type="SAM" id="MobiDB-lite"/>
    </source>
</evidence>
<organism evidence="3 4">
    <name type="scientific">Gonapodya prolifera (strain JEL478)</name>
    <name type="common">Monoblepharis prolifera</name>
    <dbReference type="NCBI Taxonomy" id="1344416"/>
    <lineage>
        <taxon>Eukaryota</taxon>
        <taxon>Fungi</taxon>
        <taxon>Fungi incertae sedis</taxon>
        <taxon>Chytridiomycota</taxon>
        <taxon>Chytridiomycota incertae sedis</taxon>
        <taxon>Monoblepharidomycetes</taxon>
        <taxon>Monoblepharidales</taxon>
        <taxon>Gonapodyaceae</taxon>
        <taxon>Gonapodya</taxon>
    </lineage>
</organism>
<dbReference type="EMBL" id="KQ965832">
    <property type="protein sequence ID" value="KXS10220.1"/>
    <property type="molecule type" value="Genomic_DNA"/>
</dbReference>
<dbReference type="Proteomes" id="UP000070544">
    <property type="component" value="Unassembled WGS sequence"/>
</dbReference>
<evidence type="ECO:0000313" key="3">
    <source>
        <dbReference type="EMBL" id="KXS10220.1"/>
    </source>
</evidence>
<reference evidence="3 4" key="1">
    <citation type="journal article" date="2015" name="Genome Biol. Evol.">
        <title>Phylogenomic analyses indicate that early fungi evolved digesting cell walls of algal ancestors of land plants.</title>
        <authorList>
            <person name="Chang Y."/>
            <person name="Wang S."/>
            <person name="Sekimoto S."/>
            <person name="Aerts A.L."/>
            <person name="Choi C."/>
            <person name="Clum A."/>
            <person name="LaButti K.M."/>
            <person name="Lindquist E.A."/>
            <person name="Yee Ngan C."/>
            <person name="Ohm R.A."/>
            <person name="Salamov A.A."/>
            <person name="Grigoriev I.V."/>
            <person name="Spatafora J.W."/>
            <person name="Berbee M.L."/>
        </authorList>
    </citation>
    <scope>NUCLEOTIDE SEQUENCE [LARGE SCALE GENOMIC DNA]</scope>
    <source>
        <strain evidence="3 4">JEL478</strain>
    </source>
</reference>
<proteinExistence type="predicted"/>
<name>A0A139A0C6_GONPJ</name>
<accession>A0A139A0C6</accession>
<keyword evidence="1" id="KW-0175">Coiled coil</keyword>
<keyword evidence="4" id="KW-1185">Reference proteome</keyword>
<evidence type="ECO:0000256" key="1">
    <source>
        <dbReference type="SAM" id="Coils"/>
    </source>
</evidence>
<dbReference type="AlphaFoldDB" id="A0A139A0C6"/>
<gene>
    <name evidence="3" type="ORF">M427DRAFT_48509</name>
</gene>
<protein>
    <submittedName>
        <fullName evidence="3">Uncharacterized protein</fullName>
    </submittedName>
</protein>
<feature type="coiled-coil region" evidence="1">
    <location>
        <begin position="336"/>
        <end position="363"/>
    </location>
</feature>